<dbReference type="AlphaFoldDB" id="A0A0D8ZPH5"/>
<dbReference type="Proteomes" id="UP000032452">
    <property type="component" value="Unassembled WGS sequence"/>
</dbReference>
<dbReference type="GO" id="GO:0005524">
    <property type="term" value="F:ATP binding"/>
    <property type="evidence" value="ECO:0007669"/>
    <property type="project" value="UniProtKB-UniRule"/>
</dbReference>
<sequence length="450" mass="51000">MLSKELKGRYKIIRELGAGGFGKTYIAEDTHRPGLPLCVVKQLMPISKDLEFLQMARRLFKMEAEILEKLGHHEQIPQLLAYFEEHEEFYLVEEFIEGDCFKDTLFIDNCLPEVEVIHLLKDILKVLIFIHEQCVIHRDIKPSNIIKRKKDGRFVLIDFGAVKQIQPHVLREQGNVALTTLTIAIGTTEYAPLEQLAGQPRLNSDIYSLGIVAIQALTGLLPSKLKRDPHNGVLLWLHLIQVRKELADIISRMTHPTFEQRYQSAIAVLKDLESLPDDTPLDTLNTVTFLPQTEVTGVTSPSQNYAQIEEILREFVGAISPILLQKYVKQVASAEELIEKLLPYISQKQRSEFQRMAVASLQKPPVSKPVIKPSASGSKLVDSKSQTIDENFLRRCEQELTDLIGPIGILLVQKAVKSHPQFSRVEIVEFLAAEIPNSHKAAKFRQRLLS</sequence>
<feature type="domain" description="Protein kinase" evidence="10">
    <location>
        <begin position="10"/>
        <end position="275"/>
    </location>
</feature>
<keyword evidence="6 9" id="KW-0067">ATP-binding</keyword>
<dbReference type="EMBL" id="JYON01000023">
    <property type="protein sequence ID" value="KJH70399.1"/>
    <property type="molecule type" value="Genomic_DNA"/>
</dbReference>
<dbReference type="Pfam" id="PF00069">
    <property type="entry name" value="Pkinase"/>
    <property type="match status" value="1"/>
</dbReference>
<dbReference type="OrthoDB" id="428645at2"/>
<feature type="binding site" evidence="9">
    <location>
        <position position="41"/>
    </location>
    <ligand>
        <name>ATP</name>
        <dbReference type="ChEBI" id="CHEBI:30616"/>
    </ligand>
</feature>
<dbReference type="PROSITE" id="PS00107">
    <property type="entry name" value="PROTEIN_KINASE_ATP"/>
    <property type="match status" value="1"/>
</dbReference>
<protein>
    <recommendedName>
        <fullName evidence="1">non-specific serine/threonine protein kinase</fullName>
        <ecNumber evidence="1">2.7.11.1</ecNumber>
    </recommendedName>
</protein>
<dbReference type="Gene3D" id="3.30.200.20">
    <property type="entry name" value="Phosphorylase Kinase, domain 1"/>
    <property type="match status" value="1"/>
</dbReference>
<evidence type="ECO:0000256" key="2">
    <source>
        <dbReference type="ARBA" id="ARBA00022527"/>
    </source>
</evidence>
<evidence type="ECO:0000256" key="7">
    <source>
        <dbReference type="ARBA" id="ARBA00047899"/>
    </source>
</evidence>
<evidence type="ECO:0000256" key="8">
    <source>
        <dbReference type="ARBA" id="ARBA00048679"/>
    </source>
</evidence>
<evidence type="ECO:0000313" key="12">
    <source>
        <dbReference type="Proteomes" id="UP000032452"/>
    </source>
</evidence>
<dbReference type="SUPFAM" id="SSF56112">
    <property type="entry name" value="Protein kinase-like (PK-like)"/>
    <property type="match status" value="1"/>
</dbReference>
<evidence type="ECO:0000313" key="11">
    <source>
        <dbReference type="EMBL" id="KJH70399.1"/>
    </source>
</evidence>
<comment type="catalytic activity">
    <reaction evidence="8">
        <text>L-seryl-[protein] + ATP = O-phospho-L-seryl-[protein] + ADP + H(+)</text>
        <dbReference type="Rhea" id="RHEA:17989"/>
        <dbReference type="Rhea" id="RHEA-COMP:9863"/>
        <dbReference type="Rhea" id="RHEA-COMP:11604"/>
        <dbReference type="ChEBI" id="CHEBI:15378"/>
        <dbReference type="ChEBI" id="CHEBI:29999"/>
        <dbReference type="ChEBI" id="CHEBI:30616"/>
        <dbReference type="ChEBI" id="CHEBI:83421"/>
        <dbReference type="ChEBI" id="CHEBI:456216"/>
        <dbReference type="EC" id="2.7.11.1"/>
    </reaction>
</comment>
<dbReference type="STRING" id="1618023.UH38_18215"/>
<keyword evidence="5" id="KW-0418">Kinase</keyword>
<dbReference type="Gene3D" id="1.10.510.10">
    <property type="entry name" value="Transferase(Phosphotransferase) domain 1"/>
    <property type="match status" value="1"/>
</dbReference>
<keyword evidence="2" id="KW-0723">Serine/threonine-protein kinase</keyword>
<dbReference type="PATRIC" id="fig|1618023.3.peg.1077"/>
<reference evidence="11 12" key="1">
    <citation type="submission" date="2015-02" db="EMBL/GenBank/DDBJ databases">
        <title>Draft genome of a novel marine cyanobacterium (Chroococcales) isolated from South Atlantic Ocean.</title>
        <authorList>
            <person name="Rigonato J."/>
            <person name="Alvarenga D.O."/>
            <person name="Branco L.H."/>
            <person name="Varani A.M."/>
            <person name="Brandini F.P."/>
            <person name="Fiore M.F."/>
        </authorList>
    </citation>
    <scope>NUCLEOTIDE SEQUENCE [LARGE SCALE GENOMIC DNA]</scope>
    <source>
        <strain evidence="11 12">CENA595</strain>
    </source>
</reference>
<dbReference type="PANTHER" id="PTHR24363:SF0">
    <property type="entry name" value="SERINE_THREONINE KINASE LIKE DOMAIN CONTAINING 1"/>
    <property type="match status" value="1"/>
</dbReference>
<evidence type="ECO:0000256" key="1">
    <source>
        <dbReference type="ARBA" id="ARBA00012513"/>
    </source>
</evidence>
<evidence type="ECO:0000256" key="4">
    <source>
        <dbReference type="ARBA" id="ARBA00022741"/>
    </source>
</evidence>
<comment type="caution">
    <text evidence="11">The sequence shown here is derived from an EMBL/GenBank/DDBJ whole genome shotgun (WGS) entry which is preliminary data.</text>
</comment>
<keyword evidence="4 9" id="KW-0547">Nucleotide-binding</keyword>
<dbReference type="PANTHER" id="PTHR24363">
    <property type="entry name" value="SERINE/THREONINE PROTEIN KINASE"/>
    <property type="match status" value="1"/>
</dbReference>
<gene>
    <name evidence="11" type="ORF">UH38_18215</name>
</gene>
<dbReference type="InterPro" id="IPR058395">
    <property type="entry name" value="DUF8082"/>
</dbReference>
<accession>A0A0D8ZPH5</accession>
<keyword evidence="3" id="KW-0808">Transferase</keyword>
<dbReference type="CDD" id="cd14014">
    <property type="entry name" value="STKc_PknB_like"/>
    <property type="match status" value="1"/>
</dbReference>
<dbReference type="EC" id="2.7.11.1" evidence="1"/>
<evidence type="ECO:0000256" key="9">
    <source>
        <dbReference type="PROSITE-ProRule" id="PRU10141"/>
    </source>
</evidence>
<dbReference type="SMART" id="SM00220">
    <property type="entry name" value="S_TKc"/>
    <property type="match status" value="1"/>
</dbReference>
<name>A0A0D8ZPH5_9CYAN</name>
<organism evidence="11 12">
    <name type="scientific">Aliterella atlantica CENA595</name>
    <dbReference type="NCBI Taxonomy" id="1618023"/>
    <lineage>
        <taxon>Bacteria</taxon>
        <taxon>Bacillati</taxon>
        <taxon>Cyanobacteriota</taxon>
        <taxon>Cyanophyceae</taxon>
        <taxon>Chroococcidiopsidales</taxon>
        <taxon>Aliterellaceae</taxon>
        <taxon>Aliterella</taxon>
    </lineage>
</organism>
<evidence type="ECO:0000256" key="3">
    <source>
        <dbReference type="ARBA" id="ARBA00022679"/>
    </source>
</evidence>
<proteinExistence type="predicted"/>
<evidence type="ECO:0000259" key="10">
    <source>
        <dbReference type="PROSITE" id="PS50011"/>
    </source>
</evidence>
<dbReference type="GO" id="GO:0004674">
    <property type="term" value="F:protein serine/threonine kinase activity"/>
    <property type="evidence" value="ECO:0007669"/>
    <property type="project" value="UniProtKB-KW"/>
</dbReference>
<dbReference type="RefSeq" id="WP_045056113.1">
    <property type="nucleotide sequence ID" value="NZ_CAWMDP010000015.1"/>
</dbReference>
<dbReference type="InterPro" id="IPR017441">
    <property type="entry name" value="Protein_kinase_ATP_BS"/>
</dbReference>
<dbReference type="InterPro" id="IPR011009">
    <property type="entry name" value="Kinase-like_dom_sf"/>
</dbReference>
<evidence type="ECO:0000256" key="5">
    <source>
        <dbReference type="ARBA" id="ARBA00022777"/>
    </source>
</evidence>
<dbReference type="PROSITE" id="PS50011">
    <property type="entry name" value="PROTEIN_KINASE_DOM"/>
    <property type="match status" value="1"/>
</dbReference>
<comment type="catalytic activity">
    <reaction evidence="7">
        <text>L-threonyl-[protein] + ATP = O-phospho-L-threonyl-[protein] + ADP + H(+)</text>
        <dbReference type="Rhea" id="RHEA:46608"/>
        <dbReference type="Rhea" id="RHEA-COMP:11060"/>
        <dbReference type="Rhea" id="RHEA-COMP:11605"/>
        <dbReference type="ChEBI" id="CHEBI:15378"/>
        <dbReference type="ChEBI" id="CHEBI:30013"/>
        <dbReference type="ChEBI" id="CHEBI:30616"/>
        <dbReference type="ChEBI" id="CHEBI:61977"/>
        <dbReference type="ChEBI" id="CHEBI:456216"/>
        <dbReference type="EC" id="2.7.11.1"/>
    </reaction>
</comment>
<keyword evidence="12" id="KW-1185">Reference proteome</keyword>
<dbReference type="Pfam" id="PF26309">
    <property type="entry name" value="DUF8082"/>
    <property type="match status" value="2"/>
</dbReference>
<evidence type="ECO:0000256" key="6">
    <source>
        <dbReference type="ARBA" id="ARBA00022840"/>
    </source>
</evidence>
<dbReference type="InterPro" id="IPR000719">
    <property type="entry name" value="Prot_kinase_dom"/>
</dbReference>